<dbReference type="CTD" id="35051"/>
<dbReference type="AlphaFoldDB" id="A0A6J1X247"/>
<dbReference type="GO" id="GO:0005794">
    <property type="term" value="C:Golgi apparatus"/>
    <property type="evidence" value="ECO:0007669"/>
    <property type="project" value="TreeGrafter"/>
</dbReference>
<feature type="coiled-coil region" evidence="3">
    <location>
        <begin position="4"/>
        <end position="66"/>
    </location>
</feature>
<name>A0A6J1X247_GALME</name>
<dbReference type="GO" id="GO:0072393">
    <property type="term" value="P:microtubule anchoring at microtubule organizing center"/>
    <property type="evidence" value="ECO:0007669"/>
    <property type="project" value="TreeGrafter"/>
</dbReference>
<dbReference type="GO" id="GO:0070840">
    <property type="term" value="F:dynein complex binding"/>
    <property type="evidence" value="ECO:0007669"/>
    <property type="project" value="InterPro"/>
</dbReference>
<feature type="coiled-coil region" evidence="3">
    <location>
        <begin position="307"/>
        <end position="341"/>
    </location>
</feature>
<evidence type="ECO:0000256" key="3">
    <source>
        <dbReference type="SAM" id="Coils"/>
    </source>
</evidence>
<dbReference type="Gene3D" id="6.10.250.2470">
    <property type="match status" value="1"/>
</dbReference>
<feature type="coiled-coil region" evidence="3">
    <location>
        <begin position="427"/>
        <end position="454"/>
    </location>
</feature>
<dbReference type="PANTHER" id="PTHR31233">
    <property type="entry name" value="BICAUDAL D FAMILY MEMBER"/>
    <property type="match status" value="1"/>
</dbReference>
<dbReference type="OrthoDB" id="10069295at2759"/>
<accession>A0A6J1X247</accession>
<keyword evidence="2 3" id="KW-0175">Coiled coil</keyword>
<protein>
    <submittedName>
        <fullName evidence="5">Protein bicaudal D isoform X1</fullName>
    </submittedName>
</protein>
<organism evidence="4 5">
    <name type="scientific">Galleria mellonella</name>
    <name type="common">Greater wax moth</name>
    <dbReference type="NCBI Taxonomy" id="7137"/>
    <lineage>
        <taxon>Eukaryota</taxon>
        <taxon>Metazoa</taxon>
        <taxon>Ecdysozoa</taxon>
        <taxon>Arthropoda</taxon>
        <taxon>Hexapoda</taxon>
        <taxon>Insecta</taxon>
        <taxon>Pterygota</taxon>
        <taxon>Neoptera</taxon>
        <taxon>Endopterygota</taxon>
        <taxon>Lepidoptera</taxon>
        <taxon>Glossata</taxon>
        <taxon>Ditrysia</taxon>
        <taxon>Pyraloidea</taxon>
        <taxon>Pyralidae</taxon>
        <taxon>Galleriinae</taxon>
        <taxon>Galleria</taxon>
    </lineage>
</organism>
<reference evidence="5" key="1">
    <citation type="submission" date="2025-08" db="UniProtKB">
        <authorList>
            <consortium name="RefSeq"/>
        </authorList>
    </citation>
    <scope>IDENTIFICATION</scope>
    <source>
        <tissue evidence="5">Whole larvae</tissue>
    </source>
</reference>
<dbReference type="RefSeq" id="XP_026763320.1">
    <property type="nucleotide sequence ID" value="XM_026907519.3"/>
</dbReference>
<gene>
    <name evidence="5" type="primary">LOC113521863</name>
</gene>
<dbReference type="KEGG" id="gmw:113521863"/>
<evidence type="ECO:0000313" key="5">
    <source>
        <dbReference type="RefSeq" id="XP_026763320.1"/>
    </source>
</evidence>
<dbReference type="GO" id="GO:0005829">
    <property type="term" value="C:cytosol"/>
    <property type="evidence" value="ECO:0007669"/>
    <property type="project" value="TreeGrafter"/>
</dbReference>
<feature type="coiled-coil region" evidence="3">
    <location>
        <begin position="668"/>
        <end position="716"/>
    </location>
</feature>
<feature type="coiled-coil region" evidence="3">
    <location>
        <begin position="110"/>
        <end position="245"/>
    </location>
</feature>
<dbReference type="GO" id="GO:0070507">
    <property type="term" value="P:regulation of microtubule cytoskeleton organization"/>
    <property type="evidence" value="ECO:0007669"/>
    <property type="project" value="TreeGrafter"/>
</dbReference>
<dbReference type="FunCoup" id="A0A6J1X247">
    <property type="interactions" value="1341"/>
</dbReference>
<evidence type="ECO:0000313" key="4">
    <source>
        <dbReference type="Proteomes" id="UP001652740"/>
    </source>
</evidence>
<dbReference type="Pfam" id="PF09730">
    <property type="entry name" value="BicD"/>
    <property type="match status" value="3"/>
</dbReference>
<dbReference type="GO" id="GO:0008093">
    <property type="term" value="F:cytoskeletal anchor activity"/>
    <property type="evidence" value="ECO:0007669"/>
    <property type="project" value="InterPro"/>
</dbReference>
<dbReference type="InParanoid" id="A0A6J1X247"/>
<evidence type="ECO:0000256" key="1">
    <source>
        <dbReference type="ARBA" id="ARBA00010061"/>
    </source>
</evidence>
<sequence length="738" mass="80456">MAATAETEMSVAELKAEIERLSRELDQASSEKIQSAQLGLVLLEEKSALQQRYDELEGIYDNTRHELKITQEALMKLDTTQKVTTRSGIEQENALLNESAAMESSLTLQILELEGETKQLRHELERVVSERDRLLAESSELGADKASRESERAALRAELREARQREQRLLLDIGDLEDENISLQKQVSALRSSQVEFEGLKHEVRQLREEAENARAAAEETAALRRIAERQLAEALEALQAEREAKFAAKKELDAHLSREAAYNITNLAYSIRGMPEDGTEDEGEPGGSNAAELATAMGDHHADLFSEVHLHEISRLEKQLEQAHNENSQLSASMRAAQAAAESEGAAAAVLRAGLVRAAGRVSALHALHSDCAPLEEEKEKCAGGVSARAARWLTWWRVSGGELGALAAQLAELQAGAAPADGSAAALARQQLAQLSDRVAEAEVRAAALHADADLLRTLAGGAGRALSTAAPALASAAETLAQIYHHVCAINGTQPERLLLEHAGQTDVGGGEGRSVEDEALALAAGELEGLRAAGGVARSADTLLDQLTHLRAALDTALDSRNRHQHQPVMETEERGAEMAELQEQVIKLKSLLSTKREQIATLRTVLKSNKNTAEVALANLKSKYETEKTIVTETMLKLRNELRLLKEDAATFSSLRAMFAARCEEYVTQVDELTQSLAGAEEEKKTLNQLLRLAVQQKLALTQRLEELEVDREMRTRRVPKAAGAARARGRDF</sequence>
<proteinExistence type="inferred from homology"/>
<comment type="similarity">
    <text evidence="1">Belongs to the BicD family.</text>
</comment>
<evidence type="ECO:0000256" key="2">
    <source>
        <dbReference type="ARBA" id="ARBA00023054"/>
    </source>
</evidence>
<dbReference type="GeneID" id="113521863"/>
<dbReference type="PANTHER" id="PTHR31233:SF6">
    <property type="entry name" value="PROTEIN BICAUDAL D"/>
    <property type="match status" value="1"/>
</dbReference>
<dbReference type="GO" id="GO:0034452">
    <property type="term" value="F:dynactin binding"/>
    <property type="evidence" value="ECO:0007669"/>
    <property type="project" value="TreeGrafter"/>
</dbReference>
<dbReference type="Proteomes" id="UP001652740">
    <property type="component" value="Unplaced"/>
</dbReference>
<dbReference type="InterPro" id="IPR018477">
    <property type="entry name" value="BICD"/>
</dbReference>
<keyword evidence="4" id="KW-1185">Reference proteome</keyword>